<reference evidence="1 2" key="1">
    <citation type="submission" date="2020-09" db="EMBL/GenBank/DDBJ databases">
        <title>novel species in genus Nocardioides.</title>
        <authorList>
            <person name="Zhang G."/>
        </authorList>
    </citation>
    <scope>NUCLEOTIDE SEQUENCE [LARGE SCALE GENOMIC DNA]</scope>
    <source>
        <strain evidence="1 2">19197</strain>
    </source>
</reference>
<organism evidence="1 2">
    <name type="scientific">Nocardioides hwasunensis</name>
    <dbReference type="NCBI Taxonomy" id="397258"/>
    <lineage>
        <taxon>Bacteria</taxon>
        <taxon>Bacillati</taxon>
        <taxon>Actinomycetota</taxon>
        <taxon>Actinomycetes</taxon>
        <taxon>Propionibacteriales</taxon>
        <taxon>Nocardioidaceae</taxon>
        <taxon>Nocardioides</taxon>
    </lineage>
</organism>
<keyword evidence="2" id="KW-1185">Reference proteome</keyword>
<accession>A0ABR8MMS6</accession>
<dbReference type="RefSeq" id="WP_191200911.1">
    <property type="nucleotide sequence ID" value="NZ_BAAAPA010000001.1"/>
</dbReference>
<proteinExistence type="predicted"/>
<dbReference type="Proteomes" id="UP000649289">
    <property type="component" value="Unassembled WGS sequence"/>
</dbReference>
<name>A0ABR8MMS6_9ACTN</name>
<sequence length="108" mass="12389">MADQDELDEVAEHLLARGLGEGTDFQVVGRPAADGLSSERIGLERRDDATYRVWYVGDWGSERTLVETADWAQARARFVDEAVTLARGRWGRSITDTPAARRRWWRRR</sequence>
<comment type="caution">
    <text evidence="1">The sequence shown here is derived from an EMBL/GenBank/DDBJ whole genome shotgun (WGS) entry which is preliminary data.</text>
</comment>
<dbReference type="EMBL" id="JACXYY010000008">
    <property type="protein sequence ID" value="MBD3916576.1"/>
    <property type="molecule type" value="Genomic_DNA"/>
</dbReference>
<protein>
    <submittedName>
        <fullName evidence="1">Uncharacterized protein</fullName>
    </submittedName>
</protein>
<evidence type="ECO:0000313" key="1">
    <source>
        <dbReference type="EMBL" id="MBD3916576.1"/>
    </source>
</evidence>
<gene>
    <name evidence="1" type="ORF">IEZ25_18310</name>
</gene>
<evidence type="ECO:0000313" key="2">
    <source>
        <dbReference type="Proteomes" id="UP000649289"/>
    </source>
</evidence>